<gene>
    <name evidence="1" type="ORF">PMAYCL1PPCAC_06191</name>
</gene>
<proteinExistence type="predicted"/>
<reference evidence="2" key="1">
    <citation type="submission" date="2022-10" db="EMBL/GenBank/DDBJ databases">
        <title>Genome assembly of Pristionchus species.</title>
        <authorList>
            <person name="Yoshida K."/>
            <person name="Sommer R.J."/>
        </authorList>
    </citation>
    <scope>NUCLEOTIDE SEQUENCE [LARGE SCALE GENOMIC DNA]</scope>
    <source>
        <strain evidence="2">RS5460</strain>
    </source>
</reference>
<evidence type="ECO:0000313" key="1">
    <source>
        <dbReference type="EMBL" id="GMR35996.1"/>
    </source>
</evidence>
<comment type="caution">
    <text evidence="1">The sequence shown here is derived from an EMBL/GenBank/DDBJ whole genome shotgun (WGS) entry which is preliminary data.</text>
</comment>
<feature type="non-terminal residue" evidence="1">
    <location>
        <position position="1"/>
    </location>
</feature>
<protein>
    <submittedName>
        <fullName evidence="1">Uncharacterized protein</fullName>
    </submittedName>
</protein>
<evidence type="ECO:0000313" key="2">
    <source>
        <dbReference type="Proteomes" id="UP001328107"/>
    </source>
</evidence>
<sequence>RSRNRISVKECLEALMAAASRKYSKDAQESIEMTEQIYSAIAKILKTFKIEKLGVGVHDKALISLVDWTAEVGIRRDKTRAQHVYGFLVDIIEAKHKIVCDKKNGPKVIRSLVL</sequence>
<organism evidence="1 2">
    <name type="scientific">Pristionchus mayeri</name>
    <dbReference type="NCBI Taxonomy" id="1317129"/>
    <lineage>
        <taxon>Eukaryota</taxon>
        <taxon>Metazoa</taxon>
        <taxon>Ecdysozoa</taxon>
        <taxon>Nematoda</taxon>
        <taxon>Chromadorea</taxon>
        <taxon>Rhabditida</taxon>
        <taxon>Rhabditina</taxon>
        <taxon>Diplogasteromorpha</taxon>
        <taxon>Diplogasteroidea</taxon>
        <taxon>Neodiplogasteridae</taxon>
        <taxon>Pristionchus</taxon>
    </lineage>
</organism>
<accession>A0AAN4ZBG0</accession>
<feature type="non-terminal residue" evidence="1">
    <location>
        <position position="114"/>
    </location>
</feature>
<keyword evidence="2" id="KW-1185">Reference proteome</keyword>
<name>A0AAN4ZBG0_9BILA</name>
<dbReference type="Proteomes" id="UP001328107">
    <property type="component" value="Unassembled WGS sequence"/>
</dbReference>
<dbReference type="Gene3D" id="1.25.10.10">
    <property type="entry name" value="Leucine-rich Repeat Variant"/>
    <property type="match status" value="1"/>
</dbReference>
<dbReference type="EMBL" id="BTRK01000002">
    <property type="protein sequence ID" value="GMR35996.1"/>
    <property type="molecule type" value="Genomic_DNA"/>
</dbReference>
<dbReference type="AlphaFoldDB" id="A0AAN4ZBG0"/>
<dbReference type="InterPro" id="IPR011989">
    <property type="entry name" value="ARM-like"/>
</dbReference>